<comment type="similarity">
    <text evidence="10">Belongs to the ELO family.</text>
</comment>
<keyword evidence="9 10" id="KW-0275">Fatty acid biosynthesis</keyword>
<comment type="caution">
    <text evidence="10">Lacks conserved residue(s) required for the propagation of feature annotation.</text>
</comment>
<accession>A0AAW1A797</accession>
<keyword evidence="4 10" id="KW-0812">Transmembrane</keyword>
<dbReference type="GO" id="GO:0030148">
    <property type="term" value="P:sphingolipid biosynthetic process"/>
    <property type="evidence" value="ECO:0007669"/>
    <property type="project" value="TreeGrafter"/>
</dbReference>
<dbReference type="EMBL" id="JAWNGG020000057">
    <property type="protein sequence ID" value="KAK9304977.1"/>
    <property type="molecule type" value="Genomic_DNA"/>
</dbReference>
<dbReference type="InterPro" id="IPR002076">
    <property type="entry name" value="ELO_fam"/>
</dbReference>
<dbReference type="GO" id="GO:0034626">
    <property type="term" value="P:fatty acid elongation, polyunsaturated fatty acid"/>
    <property type="evidence" value="ECO:0007669"/>
    <property type="project" value="TreeGrafter"/>
</dbReference>
<name>A0AAW1A797_9HYME</name>
<keyword evidence="5 10" id="KW-0276">Fatty acid metabolism</keyword>
<evidence type="ECO:0000256" key="7">
    <source>
        <dbReference type="ARBA" id="ARBA00023098"/>
    </source>
</evidence>
<evidence type="ECO:0000313" key="11">
    <source>
        <dbReference type="EMBL" id="KAK9304977.1"/>
    </source>
</evidence>
<comment type="subcellular location">
    <subcellularLocation>
        <location evidence="1">Membrane</location>
        <topology evidence="1">Multi-pass membrane protein</topology>
    </subcellularLocation>
</comment>
<evidence type="ECO:0000256" key="6">
    <source>
        <dbReference type="ARBA" id="ARBA00022989"/>
    </source>
</evidence>
<evidence type="ECO:0000256" key="2">
    <source>
        <dbReference type="ARBA" id="ARBA00022516"/>
    </source>
</evidence>
<keyword evidence="12" id="KW-1185">Reference proteome</keyword>
<keyword evidence="7 10" id="KW-0443">Lipid metabolism</keyword>
<dbReference type="EC" id="2.3.1.199" evidence="10"/>
<reference evidence="11 12" key="1">
    <citation type="submission" date="2024-05" db="EMBL/GenBank/DDBJ databases">
        <title>The nuclear and mitochondrial genome assemblies of Tetragonisca angustula (Apidae: Meliponini), a tiny yet remarkable pollinator in the Neotropics.</title>
        <authorList>
            <person name="Ferrari R."/>
            <person name="Ricardo P.C."/>
            <person name="Dias F.C."/>
            <person name="Araujo N.S."/>
            <person name="Soares D.O."/>
            <person name="Zhou Q.-S."/>
            <person name="Zhu C.-D."/>
            <person name="Coutinho L."/>
            <person name="Airas M.C."/>
            <person name="Batista T.M."/>
        </authorList>
    </citation>
    <scope>NUCLEOTIDE SEQUENCE [LARGE SCALE GENOMIC DNA]</scope>
    <source>
        <strain evidence="11">ASF017062</strain>
        <tissue evidence="11">Abdomen</tissue>
    </source>
</reference>
<evidence type="ECO:0000313" key="12">
    <source>
        <dbReference type="Proteomes" id="UP001432146"/>
    </source>
</evidence>
<keyword evidence="6 10" id="KW-1133">Transmembrane helix</keyword>
<evidence type="ECO:0000256" key="4">
    <source>
        <dbReference type="ARBA" id="ARBA00022692"/>
    </source>
</evidence>
<evidence type="ECO:0000256" key="9">
    <source>
        <dbReference type="ARBA" id="ARBA00023160"/>
    </source>
</evidence>
<dbReference type="GO" id="GO:0019367">
    <property type="term" value="P:fatty acid elongation, saturated fatty acid"/>
    <property type="evidence" value="ECO:0007669"/>
    <property type="project" value="TreeGrafter"/>
</dbReference>
<keyword evidence="3 10" id="KW-0808">Transferase</keyword>
<evidence type="ECO:0000256" key="3">
    <source>
        <dbReference type="ARBA" id="ARBA00022679"/>
    </source>
</evidence>
<dbReference type="GO" id="GO:0005789">
    <property type="term" value="C:endoplasmic reticulum membrane"/>
    <property type="evidence" value="ECO:0007669"/>
    <property type="project" value="TreeGrafter"/>
</dbReference>
<evidence type="ECO:0000256" key="1">
    <source>
        <dbReference type="ARBA" id="ARBA00004141"/>
    </source>
</evidence>
<comment type="catalytic activity">
    <reaction evidence="10">
        <text>a very-long-chain acyl-CoA + malonyl-CoA + H(+) = a very-long-chain 3-oxoacyl-CoA + CO2 + CoA</text>
        <dbReference type="Rhea" id="RHEA:32727"/>
        <dbReference type="ChEBI" id="CHEBI:15378"/>
        <dbReference type="ChEBI" id="CHEBI:16526"/>
        <dbReference type="ChEBI" id="CHEBI:57287"/>
        <dbReference type="ChEBI" id="CHEBI:57384"/>
        <dbReference type="ChEBI" id="CHEBI:90725"/>
        <dbReference type="ChEBI" id="CHEBI:90736"/>
        <dbReference type="EC" id="2.3.1.199"/>
    </reaction>
</comment>
<evidence type="ECO:0000256" key="5">
    <source>
        <dbReference type="ARBA" id="ARBA00022832"/>
    </source>
</evidence>
<comment type="caution">
    <text evidence="11">The sequence shown here is derived from an EMBL/GenBank/DDBJ whole genome shotgun (WGS) entry which is preliminary data.</text>
</comment>
<gene>
    <name evidence="11" type="ORF">QLX08_003833</name>
</gene>
<keyword evidence="8 10" id="KW-0472">Membrane</keyword>
<dbReference type="PANTHER" id="PTHR11157">
    <property type="entry name" value="FATTY ACID ACYL TRANSFERASE-RELATED"/>
    <property type="match status" value="1"/>
</dbReference>
<dbReference type="Proteomes" id="UP001432146">
    <property type="component" value="Unassembled WGS sequence"/>
</dbReference>
<keyword evidence="2 10" id="KW-0444">Lipid biosynthesis</keyword>
<dbReference type="Pfam" id="PF01151">
    <property type="entry name" value="ELO"/>
    <property type="match status" value="1"/>
</dbReference>
<dbReference type="PANTHER" id="PTHR11157:SF17">
    <property type="entry name" value="ELONGATION OF VERY LONG CHAIN FATTY ACIDS PROTEIN 6"/>
    <property type="match status" value="1"/>
</dbReference>
<feature type="transmembrane region" description="Helical" evidence="10">
    <location>
        <begin position="63"/>
        <end position="84"/>
    </location>
</feature>
<feature type="transmembrane region" description="Helical" evidence="10">
    <location>
        <begin position="96"/>
        <end position="114"/>
    </location>
</feature>
<sequence>MNKVIQIIPNYSYVFNFEKGVAYQDILATITRHYPKCFYCSAMYIALTFAGKRYMSNRLRFELRGMLILWNAFLALFSIFGFIRMGSEMSHVLRHYGFYHSICLNSLFLGINLIKGKELITTRDKIFNHSRTATLFML</sequence>
<dbReference type="GO" id="GO:0009922">
    <property type="term" value="F:fatty acid elongase activity"/>
    <property type="evidence" value="ECO:0007669"/>
    <property type="project" value="UniProtKB-EC"/>
</dbReference>
<evidence type="ECO:0000256" key="8">
    <source>
        <dbReference type="ARBA" id="ARBA00023136"/>
    </source>
</evidence>
<organism evidence="11 12">
    <name type="scientific">Tetragonisca angustula</name>
    <dbReference type="NCBI Taxonomy" id="166442"/>
    <lineage>
        <taxon>Eukaryota</taxon>
        <taxon>Metazoa</taxon>
        <taxon>Ecdysozoa</taxon>
        <taxon>Arthropoda</taxon>
        <taxon>Hexapoda</taxon>
        <taxon>Insecta</taxon>
        <taxon>Pterygota</taxon>
        <taxon>Neoptera</taxon>
        <taxon>Endopterygota</taxon>
        <taxon>Hymenoptera</taxon>
        <taxon>Apocrita</taxon>
        <taxon>Aculeata</taxon>
        <taxon>Apoidea</taxon>
        <taxon>Anthophila</taxon>
        <taxon>Apidae</taxon>
        <taxon>Tetragonisca</taxon>
    </lineage>
</organism>
<dbReference type="AlphaFoldDB" id="A0AAW1A797"/>
<protein>
    <recommendedName>
        <fullName evidence="10">Elongation of very long chain fatty acids protein</fullName>
        <ecNumber evidence="10">2.3.1.199</ecNumber>
    </recommendedName>
    <alternativeName>
        <fullName evidence="10">Very-long-chain 3-oxoacyl-CoA synthase</fullName>
    </alternativeName>
</protein>
<proteinExistence type="inferred from homology"/>
<dbReference type="GO" id="GO:0042761">
    <property type="term" value="P:very long-chain fatty acid biosynthetic process"/>
    <property type="evidence" value="ECO:0007669"/>
    <property type="project" value="TreeGrafter"/>
</dbReference>
<evidence type="ECO:0000256" key="10">
    <source>
        <dbReference type="RuleBase" id="RU361115"/>
    </source>
</evidence>
<dbReference type="GO" id="GO:0034625">
    <property type="term" value="P:fatty acid elongation, monounsaturated fatty acid"/>
    <property type="evidence" value="ECO:0007669"/>
    <property type="project" value="TreeGrafter"/>
</dbReference>